<feature type="transmembrane region" description="Helical" evidence="7">
    <location>
        <begin position="7"/>
        <end position="26"/>
    </location>
</feature>
<dbReference type="Proteomes" id="UP001519343">
    <property type="component" value="Unassembled WGS sequence"/>
</dbReference>
<evidence type="ECO:0000256" key="6">
    <source>
        <dbReference type="ARBA" id="ARBA00023136"/>
    </source>
</evidence>
<feature type="transmembrane region" description="Helical" evidence="7">
    <location>
        <begin position="299"/>
        <end position="317"/>
    </location>
</feature>
<dbReference type="InterPro" id="IPR036259">
    <property type="entry name" value="MFS_trans_sf"/>
</dbReference>
<dbReference type="Gene3D" id="1.20.1250.20">
    <property type="entry name" value="MFS general substrate transporter like domains"/>
    <property type="match status" value="2"/>
</dbReference>
<dbReference type="PROSITE" id="PS50850">
    <property type="entry name" value="MFS"/>
    <property type="match status" value="1"/>
</dbReference>
<feature type="transmembrane region" description="Helical" evidence="7">
    <location>
        <begin position="38"/>
        <end position="59"/>
    </location>
</feature>
<sequence length="395" mass="43499">MRKVDHGVFILITFLYWFSLYIYVPILTPYLEWMGSSYTYIGIVLASYGIIQMLIRLPLGIYSDYLKVRRPFIALGFITSAISCFGFVVLQQAEWALLSRAISGITASTWVAFTVLYSSYYAQQTAKAMANIQFVTVVTQLISMGLSGYLVSKMGWHAPFWLGGIVALIGLLLTFFIKEPAEGVSRPPIQLKELALVLKDSTLIKVSILSILAHGILFVTTFGFTPSYALTIGASEQDLSLLILSFMAPHAIAALLAGRVFVAHLGKWGTLILGFLGSSIFSSLIPIMPSLGWLCLSQAFNGFFQGIIFPLFLSMAIESIESEKRATAMGFYQAVYSLGMFMGPFLAGWLIEHFGLNSGFQVAGISGLIALGFSIYWAKQYRDSLVINQSKSVQN</sequence>
<reference evidence="9 10" key="1">
    <citation type="submission" date="2021-03" db="EMBL/GenBank/DDBJ databases">
        <title>Genomic Encyclopedia of Type Strains, Phase IV (KMG-IV): sequencing the most valuable type-strain genomes for metagenomic binning, comparative biology and taxonomic classification.</title>
        <authorList>
            <person name="Goeker M."/>
        </authorList>
    </citation>
    <scope>NUCLEOTIDE SEQUENCE [LARGE SCALE GENOMIC DNA]</scope>
    <source>
        <strain evidence="9 10">DSM 24738</strain>
    </source>
</reference>
<evidence type="ECO:0000256" key="5">
    <source>
        <dbReference type="ARBA" id="ARBA00022989"/>
    </source>
</evidence>
<dbReference type="InterPro" id="IPR011701">
    <property type="entry name" value="MFS"/>
</dbReference>
<feature type="transmembrane region" description="Helical" evidence="7">
    <location>
        <begin position="134"/>
        <end position="152"/>
    </location>
</feature>
<comment type="caution">
    <text evidence="9">The sequence shown here is derived from an EMBL/GenBank/DDBJ whole genome shotgun (WGS) entry which is preliminary data.</text>
</comment>
<evidence type="ECO:0000259" key="8">
    <source>
        <dbReference type="PROSITE" id="PS50850"/>
    </source>
</evidence>
<accession>A0ABS4GM47</accession>
<dbReference type="RefSeq" id="WP_209809420.1">
    <property type="nucleotide sequence ID" value="NZ_JAGGKT010000002.1"/>
</dbReference>
<organism evidence="9 10">
    <name type="scientific">Ammoniphilus resinae</name>
    <dbReference type="NCBI Taxonomy" id="861532"/>
    <lineage>
        <taxon>Bacteria</taxon>
        <taxon>Bacillati</taxon>
        <taxon>Bacillota</taxon>
        <taxon>Bacilli</taxon>
        <taxon>Bacillales</taxon>
        <taxon>Paenibacillaceae</taxon>
        <taxon>Aneurinibacillus group</taxon>
        <taxon>Ammoniphilus</taxon>
    </lineage>
</organism>
<keyword evidence="10" id="KW-1185">Reference proteome</keyword>
<evidence type="ECO:0000313" key="10">
    <source>
        <dbReference type="Proteomes" id="UP001519343"/>
    </source>
</evidence>
<protein>
    <submittedName>
        <fullName evidence="9">MFS family permease</fullName>
    </submittedName>
</protein>
<evidence type="ECO:0000256" key="2">
    <source>
        <dbReference type="ARBA" id="ARBA00022448"/>
    </source>
</evidence>
<comment type="subcellular location">
    <subcellularLocation>
        <location evidence="1">Cell membrane</location>
        <topology evidence="1">Multi-pass membrane protein</topology>
    </subcellularLocation>
</comment>
<keyword evidence="6 7" id="KW-0472">Membrane</keyword>
<name>A0ABS4GM47_9BACL</name>
<keyword evidence="3" id="KW-1003">Cell membrane</keyword>
<keyword evidence="2" id="KW-0813">Transport</keyword>
<dbReference type="SUPFAM" id="SSF103473">
    <property type="entry name" value="MFS general substrate transporter"/>
    <property type="match status" value="1"/>
</dbReference>
<dbReference type="Pfam" id="PF07690">
    <property type="entry name" value="MFS_1"/>
    <property type="match status" value="1"/>
</dbReference>
<feature type="transmembrane region" description="Helical" evidence="7">
    <location>
        <begin position="241"/>
        <end position="261"/>
    </location>
</feature>
<evidence type="ECO:0000256" key="1">
    <source>
        <dbReference type="ARBA" id="ARBA00004651"/>
    </source>
</evidence>
<evidence type="ECO:0000313" key="9">
    <source>
        <dbReference type="EMBL" id="MBP1931352.1"/>
    </source>
</evidence>
<dbReference type="InterPro" id="IPR020846">
    <property type="entry name" value="MFS_dom"/>
</dbReference>
<evidence type="ECO:0000256" key="4">
    <source>
        <dbReference type="ARBA" id="ARBA00022692"/>
    </source>
</evidence>
<feature type="transmembrane region" description="Helical" evidence="7">
    <location>
        <begin position="268"/>
        <end position="287"/>
    </location>
</feature>
<gene>
    <name evidence="9" type="ORF">J2Z37_001349</name>
</gene>
<feature type="transmembrane region" description="Helical" evidence="7">
    <location>
        <begin position="357"/>
        <end position="378"/>
    </location>
</feature>
<dbReference type="PANTHER" id="PTHR43124:SF3">
    <property type="entry name" value="CHLORAMPHENICOL EFFLUX PUMP RV0191"/>
    <property type="match status" value="1"/>
</dbReference>
<proteinExistence type="predicted"/>
<feature type="transmembrane region" description="Helical" evidence="7">
    <location>
        <begin position="329"/>
        <end position="351"/>
    </location>
</feature>
<dbReference type="PANTHER" id="PTHR43124">
    <property type="entry name" value="PURINE EFFLUX PUMP PBUE"/>
    <property type="match status" value="1"/>
</dbReference>
<feature type="transmembrane region" description="Helical" evidence="7">
    <location>
        <begin position="102"/>
        <end position="122"/>
    </location>
</feature>
<feature type="transmembrane region" description="Helical" evidence="7">
    <location>
        <begin position="208"/>
        <end position="229"/>
    </location>
</feature>
<keyword evidence="4 7" id="KW-0812">Transmembrane</keyword>
<evidence type="ECO:0000256" key="3">
    <source>
        <dbReference type="ARBA" id="ARBA00022475"/>
    </source>
</evidence>
<dbReference type="EMBL" id="JAGGKT010000002">
    <property type="protein sequence ID" value="MBP1931352.1"/>
    <property type="molecule type" value="Genomic_DNA"/>
</dbReference>
<dbReference type="CDD" id="cd17490">
    <property type="entry name" value="MFS_YxlH_like"/>
    <property type="match status" value="1"/>
</dbReference>
<feature type="domain" description="Major facilitator superfamily (MFS) profile" evidence="8">
    <location>
        <begin position="5"/>
        <end position="382"/>
    </location>
</feature>
<dbReference type="PRINTS" id="PR01035">
    <property type="entry name" value="TCRTETA"/>
</dbReference>
<feature type="transmembrane region" description="Helical" evidence="7">
    <location>
        <begin position="71"/>
        <end position="90"/>
    </location>
</feature>
<dbReference type="InterPro" id="IPR001958">
    <property type="entry name" value="Tet-R_TetA/multi-R_MdtG-like"/>
</dbReference>
<feature type="transmembrane region" description="Helical" evidence="7">
    <location>
        <begin position="158"/>
        <end position="177"/>
    </location>
</feature>
<evidence type="ECO:0000256" key="7">
    <source>
        <dbReference type="SAM" id="Phobius"/>
    </source>
</evidence>
<keyword evidence="5 7" id="KW-1133">Transmembrane helix</keyword>
<dbReference type="InterPro" id="IPR050189">
    <property type="entry name" value="MFS_Efflux_Transporters"/>
</dbReference>